<reference evidence="1" key="2">
    <citation type="submission" date="2014-02" db="EMBL/GenBank/DDBJ databases">
        <title>Complete DNA sequence of /Kuraishia capsulata/ illustrates novel genomic features among budding yeasts (/Saccharomycotina/).</title>
        <authorList>
            <person name="Morales L."/>
            <person name="Noel B."/>
            <person name="Porcel B."/>
            <person name="Marcet-Houben M."/>
            <person name="Hullo M-F."/>
            <person name="Sacerdot C."/>
            <person name="Tekaia F."/>
            <person name="Leh-Louis V."/>
            <person name="Despons L."/>
            <person name="Khanna V."/>
            <person name="Aury J-M."/>
            <person name="Barbe V."/>
            <person name="Couloux A."/>
            <person name="Labadie K."/>
            <person name="Pelletier E."/>
            <person name="Souciet J-L."/>
            <person name="Boekhout T."/>
            <person name="Gabaldon T."/>
            <person name="Wincker P."/>
            <person name="Dujon B."/>
        </authorList>
    </citation>
    <scope>NUCLEOTIDE SEQUENCE</scope>
    <source>
        <strain evidence="1">CBS 1993</strain>
    </source>
</reference>
<accession>W6MGJ5</accession>
<evidence type="ECO:0000313" key="2">
    <source>
        <dbReference type="Proteomes" id="UP000019384"/>
    </source>
</evidence>
<dbReference type="InterPro" id="IPR021861">
    <property type="entry name" value="THO_THOC1"/>
</dbReference>
<proteinExistence type="predicted"/>
<gene>
    <name evidence="1" type="ORF">KUCA_T00001211001</name>
</gene>
<evidence type="ECO:0000313" key="1">
    <source>
        <dbReference type="EMBL" id="CDK25244.1"/>
    </source>
</evidence>
<dbReference type="Proteomes" id="UP000019384">
    <property type="component" value="Unassembled WGS sequence"/>
</dbReference>
<dbReference type="HOGENOM" id="CLU_505335_0_0_1"/>
<protein>
    <submittedName>
        <fullName evidence="1">Uncharacterized protein</fullName>
    </submittedName>
</protein>
<dbReference type="GeneID" id="34518644"/>
<organism evidence="1 2">
    <name type="scientific">Kuraishia capsulata CBS 1993</name>
    <dbReference type="NCBI Taxonomy" id="1382522"/>
    <lineage>
        <taxon>Eukaryota</taxon>
        <taxon>Fungi</taxon>
        <taxon>Dikarya</taxon>
        <taxon>Ascomycota</taxon>
        <taxon>Saccharomycotina</taxon>
        <taxon>Pichiomycetes</taxon>
        <taxon>Pichiales</taxon>
        <taxon>Pichiaceae</taxon>
        <taxon>Kuraishia</taxon>
    </lineage>
</organism>
<dbReference type="RefSeq" id="XP_022457256.1">
    <property type="nucleotide sequence ID" value="XM_022605826.1"/>
</dbReference>
<sequence>MSAELLKIISDITQSTDFDEVTNKSLYDSGELKATLGAFISDEIASSTVSNVFTEACVSLIESENSEEESGSIKLLHSLLILIDLSLCVFANYKADLKNLPMDLLYVIINSTSVEFITDRLGPILLNPSTRSKLLVLNQDQDGRYKPGSSLLRMGNLLLTKGRTLNHLEKHEIFSGNLRNFIFQNFKLNDKILLGNASFSKTPWNGNPELKEYYAQAPRMETYSSLNSKASRRKDNQLNQYESLYLGTLKLQSYFANPIRYYDSITKGSRRQQHNHKSDSLLNYAQDDGSVQLANLVDGLFKLDEQKKNKKLSNQIHRCNWPVGLKEFSDVVDDPKQRQVLILQTYIFVHFFDSIYKPGSIHGARSAIPSSKRQFLTKLKQAVIKHYERFPSTRAFARIITVLCEDLEQKWSDWKDGGFQPVSNTDIDVSSERIEGLISSVIDEKFFTKPKYGFKYGDATISQVWKTETGLSKLERKRNAEDEEKIDDYKMELYQLKNEEGVDRAQVDNIQWRALRLAKANGKWTQLGKTTLEDGIEGL</sequence>
<dbReference type="Pfam" id="PF11957">
    <property type="entry name" value="efThoc1"/>
    <property type="match status" value="1"/>
</dbReference>
<name>W6MGJ5_9ASCO</name>
<dbReference type="STRING" id="1382522.W6MGJ5"/>
<reference evidence="1" key="1">
    <citation type="submission" date="2013-12" db="EMBL/GenBank/DDBJ databases">
        <authorList>
            <person name="Genoscope - CEA"/>
        </authorList>
    </citation>
    <scope>NUCLEOTIDE SEQUENCE</scope>
    <source>
        <strain evidence="1">CBS 1993</strain>
    </source>
</reference>
<dbReference type="OrthoDB" id="10257415at2759"/>
<dbReference type="EMBL" id="HG793125">
    <property type="protein sequence ID" value="CDK25244.1"/>
    <property type="molecule type" value="Genomic_DNA"/>
</dbReference>
<keyword evidence="2" id="KW-1185">Reference proteome</keyword>
<dbReference type="AlphaFoldDB" id="W6MGJ5"/>